<proteinExistence type="predicted"/>
<accession>A0A1E7ZBR4</accession>
<keyword evidence="2" id="KW-1185">Reference proteome</keyword>
<dbReference type="Proteomes" id="UP000175691">
    <property type="component" value="Unassembled WGS sequence"/>
</dbReference>
<sequence>MYSRMKATLFKKMDNAEYIQHFYDIFHSEYAKKVKKKYKLNHYPFVEKRNHGVNSYQLPIGNSTFDLSTYNYHHSFVEQILLNYYVIDVALILFKNSQGQTLSKAQVSACQEVARAFIKSAIEFSADVAVNFGCNTRIGTRNVCLPQTLWTNNNLLGILSIQQFYSEVCKPSRIKKHMRISVIRYMKRHNLINQKFEVEDQKQFVSHMRRIGAGALDELEKLATEFIENDRPLSDGLNPILNLLIFNTPKRRFRKVIKTYGQ</sequence>
<reference evidence="1 2" key="1">
    <citation type="submission" date="2016-08" db="EMBL/GenBank/DDBJ databases">
        <authorList>
            <person name="Seilhamer J.J."/>
        </authorList>
    </citation>
    <scope>NUCLEOTIDE SEQUENCE [LARGE SCALE GENOMIC DNA]</scope>
    <source>
        <strain evidence="1 2">KCTC 42603</strain>
    </source>
</reference>
<gene>
    <name evidence="1" type="ORF">BFC18_11030</name>
</gene>
<dbReference type="AlphaFoldDB" id="A0A1E7ZBR4"/>
<evidence type="ECO:0000313" key="1">
    <source>
        <dbReference type="EMBL" id="OFC70963.1"/>
    </source>
</evidence>
<protein>
    <submittedName>
        <fullName evidence="1">Uncharacterized protein</fullName>
    </submittedName>
</protein>
<evidence type="ECO:0000313" key="2">
    <source>
        <dbReference type="Proteomes" id="UP000175691"/>
    </source>
</evidence>
<organism evidence="1 2">
    <name type="scientific">Alteromonas confluentis</name>
    <dbReference type="NCBI Taxonomy" id="1656094"/>
    <lineage>
        <taxon>Bacteria</taxon>
        <taxon>Pseudomonadati</taxon>
        <taxon>Pseudomonadota</taxon>
        <taxon>Gammaproteobacteria</taxon>
        <taxon>Alteromonadales</taxon>
        <taxon>Alteromonadaceae</taxon>
        <taxon>Alteromonas/Salinimonas group</taxon>
        <taxon>Alteromonas</taxon>
    </lineage>
</organism>
<name>A0A1E7ZBR4_9ALTE</name>
<dbReference type="EMBL" id="MDHN01000021">
    <property type="protein sequence ID" value="OFC70963.1"/>
    <property type="molecule type" value="Genomic_DNA"/>
</dbReference>
<comment type="caution">
    <text evidence="1">The sequence shown here is derived from an EMBL/GenBank/DDBJ whole genome shotgun (WGS) entry which is preliminary data.</text>
</comment>